<evidence type="ECO:0000256" key="5">
    <source>
        <dbReference type="ARBA" id="ARBA00022475"/>
    </source>
</evidence>
<feature type="transmembrane region" description="Helical" evidence="10">
    <location>
        <begin position="259"/>
        <end position="278"/>
    </location>
</feature>
<evidence type="ECO:0000256" key="7">
    <source>
        <dbReference type="ARBA" id="ARBA00022970"/>
    </source>
</evidence>
<accession>A0A2T4Z5V7</accession>
<comment type="similarity">
    <text evidence="3">Belongs to the binding-protein-dependent transport system permease family. HisMQ subfamily.</text>
</comment>
<protein>
    <submittedName>
        <fullName evidence="12">Amino acid ABC transporter membrane protein 2 (PAAT family)</fullName>
    </submittedName>
</protein>
<dbReference type="CDD" id="cd06261">
    <property type="entry name" value="TM_PBP2"/>
    <property type="match status" value="1"/>
</dbReference>
<dbReference type="RefSeq" id="WP_108177155.1">
    <property type="nucleotide sequence ID" value="NZ_PZZL01000004.1"/>
</dbReference>
<evidence type="ECO:0000256" key="1">
    <source>
        <dbReference type="ARBA" id="ARBA00003159"/>
    </source>
</evidence>
<keyword evidence="6 10" id="KW-0812">Transmembrane</keyword>
<comment type="function">
    <text evidence="1">Part of the binding-protein-dependent transport system for glutamine; probably responsible for the translocation of the substrate across the membrane.</text>
</comment>
<feature type="transmembrane region" description="Helical" evidence="10">
    <location>
        <begin position="130"/>
        <end position="151"/>
    </location>
</feature>
<gene>
    <name evidence="12" type="ORF">C8P69_104321</name>
</gene>
<dbReference type="GO" id="GO:0006865">
    <property type="term" value="P:amino acid transport"/>
    <property type="evidence" value="ECO:0007669"/>
    <property type="project" value="UniProtKB-KW"/>
</dbReference>
<dbReference type="InterPro" id="IPR010065">
    <property type="entry name" value="AA_ABC_transptr_permease_3TM"/>
</dbReference>
<dbReference type="Proteomes" id="UP000241808">
    <property type="component" value="Unassembled WGS sequence"/>
</dbReference>
<dbReference type="Pfam" id="PF00528">
    <property type="entry name" value="BPD_transp_1"/>
    <property type="match status" value="1"/>
</dbReference>
<organism evidence="12 13">
    <name type="scientific">Phreatobacter oligotrophus</name>
    <dbReference type="NCBI Taxonomy" id="1122261"/>
    <lineage>
        <taxon>Bacteria</taxon>
        <taxon>Pseudomonadati</taxon>
        <taxon>Pseudomonadota</taxon>
        <taxon>Alphaproteobacteria</taxon>
        <taxon>Hyphomicrobiales</taxon>
        <taxon>Phreatobacteraceae</taxon>
        <taxon>Phreatobacter</taxon>
    </lineage>
</organism>
<feature type="transmembrane region" description="Helical" evidence="10">
    <location>
        <begin position="221"/>
        <end position="239"/>
    </location>
</feature>
<comment type="subcellular location">
    <subcellularLocation>
        <location evidence="2">Cell inner membrane</location>
        <topology evidence="2">Multi-pass membrane protein</topology>
    </subcellularLocation>
    <subcellularLocation>
        <location evidence="10">Cell membrane</location>
        <topology evidence="10">Multi-pass membrane protein</topology>
    </subcellularLocation>
</comment>
<name>A0A2T4Z5V7_9HYPH</name>
<dbReference type="AlphaFoldDB" id="A0A2T4Z5V7"/>
<evidence type="ECO:0000256" key="4">
    <source>
        <dbReference type="ARBA" id="ARBA00022448"/>
    </source>
</evidence>
<feature type="transmembrane region" description="Helical" evidence="10">
    <location>
        <begin position="84"/>
        <end position="110"/>
    </location>
</feature>
<evidence type="ECO:0000313" key="13">
    <source>
        <dbReference type="Proteomes" id="UP000241808"/>
    </source>
</evidence>
<feature type="domain" description="ABC transmembrane type-1" evidence="11">
    <location>
        <begin position="84"/>
        <end position="281"/>
    </location>
</feature>
<dbReference type="PANTHER" id="PTHR30614:SF20">
    <property type="entry name" value="GLUTAMINE TRANSPORT SYSTEM PERMEASE PROTEIN GLNP"/>
    <property type="match status" value="1"/>
</dbReference>
<evidence type="ECO:0000256" key="2">
    <source>
        <dbReference type="ARBA" id="ARBA00004429"/>
    </source>
</evidence>
<dbReference type="NCBIfam" id="TIGR01726">
    <property type="entry name" value="HEQRo_perm_3TM"/>
    <property type="match status" value="1"/>
</dbReference>
<evidence type="ECO:0000256" key="9">
    <source>
        <dbReference type="ARBA" id="ARBA00023136"/>
    </source>
</evidence>
<dbReference type="PANTHER" id="PTHR30614">
    <property type="entry name" value="MEMBRANE COMPONENT OF AMINO ACID ABC TRANSPORTER"/>
    <property type="match status" value="1"/>
</dbReference>
<keyword evidence="13" id="KW-1185">Reference proteome</keyword>
<comment type="caution">
    <text evidence="12">The sequence shown here is derived from an EMBL/GenBank/DDBJ whole genome shotgun (WGS) entry which is preliminary data.</text>
</comment>
<proteinExistence type="inferred from homology"/>
<evidence type="ECO:0000256" key="8">
    <source>
        <dbReference type="ARBA" id="ARBA00022989"/>
    </source>
</evidence>
<dbReference type="PROSITE" id="PS50928">
    <property type="entry name" value="ABC_TM1"/>
    <property type="match status" value="1"/>
</dbReference>
<dbReference type="GO" id="GO:0043190">
    <property type="term" value="C:ATP-binding cassette (ABC) transporter complex"/>
    <property type="evidence" value="ECO:0007669"/>
    <property type="project" value="InterPro"/>
</dbReference>
<evidence type="ECO:0000259" key="11">
    <source>
        <dbReference type="PROSITE" id="PS50928"/>
    </source>
</evidence>
<keyword evidence="4 10" id="KW-0813">Transport</keyword>
<reference evidence="12 13" key="1">
    <citation type="submission" date="2018-04" db="EMBL/GenBank/DDBJ databases">
        <title>Genomic Encyclopedia of Archaeal and Bacterial Type Strains, Phase II (KMG-II): from individual species to whole genera.</title>
        <authorList>
            <person name="Goeker M."/>
        </authorList>
    </citation>
    <scope>NUCLEOTIDE SEQUENCE [LARGE SCALE GENOMIC DNA]</scope>
    <source>
        <strain evidence="12 13">DSM 25521</strain>
    </source>
</reference>
<keyword evidence="8 10" id="KW-1133">Transmembrane helix</keyword>
<dbReference type="Gene3D" id="1.10.3720.10">
    <property type="entry name" value="MetI-like"/>
    <property type="match status" value="1"/>
</dbReference>
<sequence>MRRPLADNAAFPVLLPPAARVARRLEEERRYALPVVRLDGRTMLVLAALLCLWAGVAEAQALASGQESVLATIFKWTPLISRGFALNVAISLIAMGLGTMLGLFLGLAQISLLPPVRAGSWALTQFFRNAPWLVLLFYCIFVLPFRVTVFGQTFDVPNWLRATIGLTLPVMANVSEIVRGAVQSIPRGQWEAAESLGYRRGQTLREIILPQCLKRMAPPWMNLYAILVMSTPLASVVGVEEAMTLTRGALNAERRGDLLIPMYGALLLAFFVYCWPIARATQALERRWQVTT</sequence>
<evidence type="ECO:0000256" key="6">
    <source>
        <dbReference type="ARBA" id="ARBA00022692"/>
    </source>
</evidence>
<evidence type="ECO:0000256" key="3">
    <source>
        <dbReference type="ARBA" id="ARBA00010072"/>
    </source>
</evidence>
<evidence type="ECO:0000256" key="10">
    <source>
        <dbReference type="RuleBase" id="RU363032"/>
    </source>
</evidence>
<dbReference type="SUPFAM" id="SSF161098">
    <property type="entry name" value="MetI-like"/>
    <property type="match status" value="1"/>
</dbReference>
<keyword evidence="7" id="KW-0029">Amino-acid transport</keyword>
<dbReference type="EMBL" id="PZZL01000004">
    <property type="protein sequence ID" value="PTM57271.1"/>
    <property type="molecule type" value="Genomic_DNA"/>
</dbReference>
<keyword evidence="5" id="KW-1003">Cell membrane</keyword>
<keyword evidence="9 10" id="KW-0472">Membrane</keyword>
<dbReference type="GO" id="GO:0022857">
    <property type="term" value="F:transmembrane transporter activity"/>
    <property type="evidence" value="ECO:0007669"/>
    <property type="project" value="InterPro"/>
</dbReference>
<dbReference type="InterPro" id="IPR035906">
    <property type="entry name" value="MetI-like_sf"/>
</dbReference>
<dbReference type="OrthoDB" id="7341446at2"/>
<dbReference type="InterPro" id="IPR043429">
    <property type="entry name" value="ArtM/GltK/GlnP/TcyL/YhdX-like"/>
</dbReference>
<dbReference type="InterPro" id="IPR000515">
    <property type="entry name" value="MetI-like"/>
</dbReference>
<evidence type="ECO:0000313" key="12">
    <source>
        <dbReference type="EMBL" id="PTM57271.1"/>
    </source>
</evidence>